<sequence length="231" mass="26796">MKEEKAYQPLNTYWHEREVVLHTEFRDGNVPAGYEQRRVLEEALKCLPKGVRKVRLRSDSAGYQHDLLRYCEAGENKRFGRIEFVISCDVTKAFREAVMEVAEADWHPIYKEINGELRETGREYAEVCFVPNKLCHSKGAPEYRYLATRREIKGRELPGMEKDELPFPTMMIKNNRYKIFGYVTNMDWSGDKLIKWIYGRCGKSEQAHDVMISLAGGFHQGILVKMLHGGG</sequence>
<evidence type="ECO:0000313" key="2">
    <source>
        <dbReference type="Proteomes" id="UP000060487"/>
    </source>
</evidence>
<reference evidence="1 2" key="1">
    <citation type="submission" date="2015-11" db="EMBL/GenBank/DDBJ databases">
        <authorList>
            <person name="Lin W."/>
        </authorList>
    </citation>
    <scope>NUCLEOTIDE SEQUENCE [LARGE SCALE GENOMIC DNA]</scope>
    <source>
        <strain evidence="1 2">HCH-1</strain>
    </source>
</reference>
<keyword evidence="2" id="KW-1185">Reference proteome</keyword>
<dbReference type="Proteomes" id="UP000060487">
    <property type="component" value="Unassembled WGS sequence"/>
</dbReference>
<dbReference type="RefSeq" id="WP_085052369.1">
    <property type="nucleotide sequence ID" value="NZ_LNQR01000063.1"/>
</dbReference>
<name>A0ABR5SEW8_9BACT</name>
<evidence type="ECO:0000313" key="1">
    <source>
        <dbReference type="EMBL" id="KWT85296.1"/>
    </source>
</evidence>
<dbReference type="EMBL" id="LNQR01000063">
    <property type="protein sequence ID" value="KWT85296.1"/>
    <property type="molecule type" value="Genomic_DNA"/>
</dbReference>
<organism evidence="1 2">
    <name type="scientific">Candidatus Magnetominusculus xianensis</name>
    <dbReference type="NCBI Taxonomy" id="1748249"/>
    <lineage>
        <taxon>Bacteria</taxon>
        <taxon>Pseudomonadati</taxon>
        <taxon>Nitrospirota</taxon>
        <taxon>Nitrospiria</taxon>
        <taxon>Nitrospirales</taxon>
        <taxon>Nitrospiraceae</taxon>
        <taxon>Candidatus Magnetominusculus</taxon>
    </lineage>
</organism>
<proteinExistence type="predicted"/>
<gene>
    <name evidence="1" type="ORF">ASN18_1753</name>
</gene>
<protein>
    <submittedName>
        <fullName evidence="1">Transposase</fullName>
    </submittedName>
</protein>
<comment type="caution">
    <text evidence="1">The sequence shown here is derived from an EMBL/GenBank/DDBJ whole genome shotgun (WGS) entry which is preliminary data.</text>
</comment>
<accession>A0ABR5SEW8</accession>